<comment type="caution">
    <text evidence="2">The sequence shown here is derived from an EMBL/GenBank/DDBJ whole genome shotgun (WGS) entry which is preliminary data.</text>
</comment>
<sequence length="492" mass="56071">MDNFPPTAEQIEEGVKAFIDSIDPNDVCKLASQHNSSKTCRIFRGPENGSYNVCYFVEFEDSTKWVVRIPLEPYISNVWDKVQSEVATVRYLQTKTTIPVPCIHAFGRGGTVDEKNPTGHAYIIQSYIPGQSLDILAFRWMGMTQKEYFYSQLVDIFAQLRQQEFPYAGSLMPDPDGGTIPLVGPLLSIQLNELQLQNRELSIQSARFASATDFAFHQYRLLDETYKLPAYKLSREVAELEIFGLEDLKTRLSGHIDDCLPFVLTHTDLRPSNIIVDENLRIQGIIDWEWASTVPRQFFLPPTWLAGLPPDRVAGVEYQIEYRCFRDALQADTSKPYRQLASEWDRKLPMRIDLPVAVTLRHHSCFVNTYYRGIFPKFYNGPWEDEVNKFFERDGKDGQFSLGVQQRLRDSERYTHYLEENGLAPSQRCKERQEPSEPPISDLGRPIALLGAACPPGAAQDCPTTRYQGPLPISQALLPTTQAPLPPPVSFY</sequence>
<feature type="domain" description="Aminoglycoside phosphotransferase" evidence="1">
    <location>
        <begin position="46"/>
        <end position="292"/>
    </location>
</feature>
<proteinExistence type="predicted"/>
<evidence type="ECO:0000313" key="2">
    <source>
        <dbReference type="EMBL" id="KAK0707220.1"/>
    </source>
</evidence>
<accession>A0AA40A116</accession>
<dbReference type="GO" id="GO:0016301">
    <property type="term" value="F:kinase activity"/>
    <property type="evidence" value="ECO:0007669"/>
    <property type="project" value="UniProtKB-KW"/>
</dbReference>
<name>A0AA40A116_9PEZI</name>
<keyword evidence="2" id="KW-0808">Transferase</keyword>
<dbReference type="PANTHER" id="PTHR21310">
    <property type="entry name" value="AMINOGLYCOSIDE PHOSPHOTRANSFERASE-RELATED-RELATED"/>
    <property type="match status" value="1"/>
</dbReference>
<dbReference type="Pfam" id="PF01636">
    <property type="entry name" value="APH"/>
    <property type="match status" value="1"/>
</dbReference>
<dbReference type="Gene3D" id="3.90.1200.10">
    <property type="match status" value="1"/>
</dbReference>
<protein>
    <submittedName>
        <fullName evidence="2">Kinase-like domain-containing protein</fullName>
    </submittedName>
</protein>
<dbReference type="InterPro" id="IPR011009">
    <property type="entry name" value="Kinase-like_dom_sf"/>
</dbReference>
<dbReference type="Proteomes" id="UP001172159">
    <property type="component" value="Unassembled WGS sequence"/>
</dbReference>
<evidence type="ECO:0000259" key="1">
    <source>
        <dbReference type="Pfam" id="PF01636"/>
    </source>
</evidence>
<dbReference type="PANTHER" id="PTHR21310:SF15">
    <property type="entry name" value="AMINOGLYCOSIDE PHOSPHOTRANSFERASE DOMAIN-CONTAINING PROTEIN"/>
    <property type="match status" value="1"/>
</dbReference>
<reference evidence="2" key="1">
    <citation type="submission" date="2023-06" db="EMBL/GenBank/DDBJ databases">
        <title>Genome-scale phylogeny and comparative genomics of the fungal order Sordariales.</title>
        <authorList>
            <consortium name="Lawrence Berkeley National Laboratory"/>
            <person name="Hensen N."/>
            <person name="Bonometti L."/>
            <person name="Westerberg I."/>
            <person name="Brannstrom I.O."/>
            <person name="Guillou S."/>
            <person name="Cros-Aarteil S."/>
            <person name="Calhoun S."/>
            <person name="Haridas S."/>
            <person name="Kuo A."/>
            <person name="Mondo S."/>
            <person name="Pangilinan J."/>
            <person name="Riley R."/>
            <person name="Labutti K."/>
            <person name="Andreopoulos B."/>
            <person name="Lipzen A."/>
            <person name="Chen C."/>
            <person name="Yanf M."/>
            <person name="Daum C."/>
            <person name="Ng V."/>
            <person name="Clum A."/>
            <person name="Steindorff A."/>
            <person name="Ohm R."/>
            <person name="Martin F."/>
            <person name="Silar P."/>
            <person name="Natvig D."/>
            <person name="Lalanne C."/>
            <person name="Gautier V."/>
            <person name="Ament-Velasquez S.L."/>
            <person name="Kruys A."/>
            <person name="Hutchinson M.I."/>
            <person name="Powell A.J."/>
            <person name="Barry K."/>
            <person name="Miller A.N."/>
            <person name="Grigoriev I.V."/>
            <person name="Debuchy R."/>
            <person name="Gladieux P."/>
            <person name="Thoren M.H."/>
            <person name="Johannesson H."/>
        </authorList>
    </citation>
    <scope>NUCLEOTIDE SEQUENCE</scope>
    <source>
        <strain evidence="2">CBS 540.89</strain>
    </source>
</reference>
<dbReference type="EMBL" id="JAUKTV010000019">
    <property type="protein sequence ID" value="KAK0707220.1"/>
    <property type="molecule type" value="Genomic_DNA"/>
</dbReference>
<keyword evidence="2" id="KW-0418">Kinase</keyword>
<dbReference type="SUPFAM" id="SSF56112">
    <property type="entry name" value="Protein kinase-like (PK-like)"/>
    <property type="match status" value="1"/>
</dbReference>
<evidence type="ECO:0000313" key="3">
    <source>
        <dbReference type="Proteomes" id="UP001172159"/>
    </source>
</evidence>
<gene>
    <name evidence="2" type="ORF">B0T21DRAFT_298837</name>
</gene>
<dbReference type="AlphaFoldDB" id="A0AA40A116"/>
<dbReference type="InterPro" id="IPR051678">
    <property type="entry name" value="AGP_Transferase"/>
</dbReference>
<organism evidence="2 3">
    <name type="scientific">Apiosordaria backusii</name>
    <dbReference type="NCBI Taxonomy" id="314023"/>
    <lineage>
        <taxon>Eukaryota</taxon>
        <taxon>Fungi</taxon>
        <taxon>Dikarya</taxon>
        <taxon>Ascomycota</taxon>
        <taxon>Pezizomycotina</taxon>
        <taxon>Sordariomycetes</taxon>
        <taxon>Sordariomycetidae</taxon>
        <taxon>Sordariales</taxon>
        <taxon>Lasiosphaeriaceae</taxon>
        <taxon>Apiosordaria</taxon>
    </lineage>
</organism>
<dbReference type="InterPro" id="IPR002575">
    <property type="entry name" value="Aminoglycoside_PTrfase"/>
</dbReference>
<keyword evidence="3" id="KW-1185">Reference proteome</keyword>